<dbReference type="Proteomes" id="UP000663829">
    <property type="component" value="Unassembled WGS sequence"/>
</dbReference>
<keyword evidence="3" id="KW-1185">Reference proteome</keyword>
<evidence type="ECO:0000313" key="1">
    <source>
        <dbReference type="EMBL" id="CAF1025161.1"/>
    </source>
</evidence>
<dbReference type="EMBL" id="CAJOBC010003694">
    <property type="protein sequence ID" value="CAF3796389.1"/>
    <property type="molecule type" value="Genomic_DNA"/>
</dbReference>
<proteinExistence type="predicted"/>
<dbReference type="EMBL" id="CAJNOQ010003694">
    <property type="protein sequence ID" value="CAF1025161.1"/>
    <property type="molecule type" value="Genomic_DNA"/>
</dbReference>
<dbReference type="Proteomes" id="UP000681722">
    <property type="component" value="Unassembled WGS sequence"/>
</dbReference>
<reference evidence="1" key="1">
    <citation type="submission" date="2021-02" db="EMBL/GenBank/DDBJ databases">
        <authorList>
            <person name="Nowell W R."/>
        </authorList>
    </citation>
    <scope>NUCLEOTIDE SEQUENCE</scope>
</reference>
<protein>
    <submittedName>
        <fullName evidence="1">Uncharacterized protein</fullName>
    </submittedName>
</protein>
<sequence length="344" mass="39453">MDKQTSANIHVRPRIAATNKNSGSWSQTNRTFLSAEGQTAMEYNIRMSKIKEKVQFKPELVWSPRVRRWLDTSFQVRMLDNTGSTIYLISCASYLPENIYVYRNNTVRLSNGLYMFMVTNSSFGKSDFYKLYKHAISNCYQVKMTGEMLPRPNTNDPQVSNLVKCPYFIDDFTKLGLLNGLVNFLQLILADEADPFLIRNGLIPPLTLPSNGGNDNFNINDIALQAYSGECCVLKSTATESIHIKCKKLCILGNCTSESTIRLMRRKNNYEQPSPFVERSSFFWVPMPLTLEKFKQPQWPSSEPTEDQICMTLDILSNIDFYFDDDSRHLIISFGNALMFQGQY</sequence>
<name>A0A814IKG9_9BILA</name>
<organism evidence="1 3">
    <name type="scientific">Didymodactylos carnosus</name>
    <dbReference type="NCBI Taxonomy" id="1234261"/>
    <lineage>
        <taxon>Eukaryota</taxon>
        <taxon>Metazoa</taxon>
        <taxon>Spiralia</taxon>
        <taxon>Gnathifera</taxon>
        <taxon>Rotifera</taxon>
        <taxon>Eurotatoria</taxon>
        <taxon>Bdelloidea</taxon>
        <taxon>Philodinida</taxon>
        <taxon>Philodinidae</taxon>
        <taxon>Didymodactylos</taxon>
    </lineage>
</organism>
<dbReference type="AlphaFoldDB" id="A0A814IKG9"/>
<evidence type="ECO:0000313" key="3">
    <source>
        <dbReference type="Proteomes" id="UP000663829"/>
    </source>
</evidence>
<gene>
    <name evidence="1" type="ORF">GPM918_LOCUS14989</name>
    <name evidence="2" type="ORF">SRO942_LOCUS14989</name>
</gene>
<dbReference type="OrthoDB" id="10361464at2759"/>
<evidence type="ECO:0000313" key="2">
    <source>
        <dbReference type="EMBL" id="CAF3796389.1"/>
    </source>
</evidence>
<comment type="caution">
    <text evidence="1">The sequence shown here is derived from an EMBL/GenBank/DDBJ whole genome shotgun (WGS) entry which is preliminary data.</text>
</comment>
<accession>A0A814IKG9</accession>